<comment type="caution">
    <text evidence="2">The sequence shown here is derived from an EMBL/GenBank/DDBJ whole genome shotgun (WGS) entry which is preliminary data.</text>
</comment>
<organism evidence="2 3">
    <name type="scientific">Plasmodium gonderi</name>
    <dbReference type="NCBI Taxonomy" id="77519"/>
    <lineage>
        <taxon>Eukaryota</taxon>
        <taxon>Sar</taxon>
        <taxon>Alveolata</taxon>
        <taxon>Apicomplexa</taxon>
        <taxon>Aconoidasida</taxon>
        <taxon>Haemosporida</taxon>
        <taxon>Plasmodiidae</taxon>
        <taxon>Plasmodium</taxon>
        <taxon>Plasmodium (Plasmodium)</taxon>
    </lineage>
</organism>
<evidence type="ECO:0000313" key="2">
    <source>
        <dbReference type="EMBL" id="GAW84461.1"/>
    </source>
</evidence>
<keyword evidence="3" id="KW-1185">Reference proteome</keyword>
<evidence type="ECO:0000313" key="3">
    <source>
        <dbReference type="Proteomes" id="UP000195521"/>
    </source>
</evidence>
<keyword evidence="1" id="KW-0472">Membrane</keyword>
<keyword evidence="1" id="KW-1133">Transmembrane helix</keyword>
<evidence type="ECO:0000256" key="1">
    <source>
        <dbReference type="SAM" id="Phobius"/>
    </source>
</evidence>
<gene>
    <name evidence="2" type="ORF">PGO_003100</name>
</gene>
<reference evidence="3" key="1">
    <citation type="submission" date="2017-04" db="EMBL/GenBank/DDBJ databases">
        <title>Plasmodium gonderi genome.</title>
        <authorList>
            <person name="Arisue N."/>
            <person name="Honma H."/>
            <person name="Kawai S."/>
            <person name="Tougan T."/>
            <person name="Tanabe K."/>
            <person name="Horii T."/>
        </authorList>
    </citation>
    <scope>NUCLEOTIDE SEQUENCE [LARGE SCALE GENOMIC DNA]</scope>
    <source>
        <strain evidence="3">ATCC 30045</strain>
    </source>
</reference>
<dbReference type="OMA" id="YSEDSHP"/>
<dbReference type="GeneID" id="39745269"/>
<feature type="transmembrane region" description="Helical" evidence="1">
    <location>
        <begin position="154"/>
        <end position="175"/>
    </location>
</feature>
<proteinExistence type="predicted"/>
<protein>
    <submittedName>
        <fullName evidence="2">Variable surface protein</fullName>
    </submittedName>
</protein>
<name>A0A1Y1JPQ8_PLAGO</name>
<accession>A0A1Y1JPQ8</accession>
<dbReference type="RefSeq" id="XP_028547050.1">
    <property type="nucleotide sequence ID" value="XM_028691249.1"/>
</dbReference>
<sequence>MMVITILLWAKPNIWVKKEDLFNVWNNKNITQEDFDRHSKLHELKDDDKELYNIGYSLEENYVHAKTLRDQYTNMCDLLNEWLNNEIDKYRRKSTLCRKNRMLFNYIESVWQEKQNIQVDDDRNWCTWKRPHYDCDVSLPIYADFSTKSRRNTIFSACFSLIIIVVLNYFIIFNFSKIKKLLYSKYDLMRFIRKYSEDSHPYGNKEDFSLTSDNKRDNILYLSMNSA</sequence>
<dbReference type="Proteomes" id="UP000195521">
    <property type="component" value="Unassembled WGS sequence"/>
</dbReference>
<keyword evidence="1" id="KW-0812">Transmembrane</keyword>
<dbReference type="OrthoDB" id="389171at2759"/>
<dbReference type="AlphaFoldDB" id="A0A1Y1JPQ8"/>
<dbReference type="EMBL" id="BDQF01000337">
    <property type="protein sequence ID" value="GAW84461.1"/>
    <property type="molecule type" value="Genomic_DNA"/>
</dbReference>